<dbReference type="SUPFAM" id="SSF51120">
    <property type="entry name" value="beta-Roll"/>
    <property type="match status" value="1"/>
</dbReference>
<dbReference type="InterPro" id="IPR011049">
    <property type="entry name" value="Serralysin-like_metalloprot_C"/>
</dbReference>
<evidence type="ECO:0000256" key="4">
    <source>
        <dbReference type="SAM" id="MobiDB-lite"/>
    </source>
</evidence>
<comment type="caution">
    <text evidence="6">The sequence shown here is derived from an EMBL/GenBank/DDBJ whole genome shotgun (WGS) entry which is preliminary data.</text>
</comment>
<dbReference type="PRINTS" id="PR00313">
    <property type="entry name" value="CABNDNGRPT"/>
</dbReference>
<dbReference type="InterPro" id="IPR018511">
    <property type="entry name" value="Hemolysin-typ_Ca-bd_CS"/>
</dbReference>
<evidence type="ECO:0000256" key="3">
    <source>
        <dbReference type="ARBA" id="ARBA00022837"/>
    </source>
</evidence>
<evidence type="ECO:0000313" key="6">
    <source>
        <dbReference type="EMBL" id="SER47462.1"/>
    </source>
</evidence>
<keyword evidence="3" id="KW-0106">Calcium</keyword>
<dbReference type="PROSITE" id="PS00330">
    <property type="entry name" value="HEMOLYSIN_CALCIUM"/>
    <property type="match status" value="3"/>
</dbReference>
<dbReference type="Pfam" id="PF00353">
    <property type="entry name" value="HemolysinCabind"/>
    <property type="match status" value="2"/>
</dbReference>
<dbReference type="PANTHER" id="PTHR38340">
    <property type="entry name" value="S-LAYER PROTEIN"/>
    <property type="match status" value="1"/>
</dbReference>
<feature type="compositionally biased region" description="Low complexity" evidence="4">
    <location>
        <begin position="18"/>
        <end position="31"/>
    </location>
</feature>
<evidence type="ECO:0000313" key="7">
    <source>
        <dbReference type="Proteomes" id="UP000198512"/>
    </source>
</evidence>
<dbReference type="PANTHER" id="PTHR38340:SF1">
    <property type="entry name" value="S-LAYER PROTEIN"/>
    <property type="match status" value="1"/>
</dbReference>
<reference evidence="6 7" key="1">
    <citation type="submission" date="2016-10" db="EMBL/GenBank/DDBJ databases">
        <authorList>
            <person name="Varghese N."/>
            <person name="Submissions S."/>
        </authorList>
    </citation>
    <scope>NUCLEOTIDE SEQUENCE [LARGE SCALE GENOMIC DNA]</scope>
    <source>
        <strain evidence="6 7">CIP 109853</strain>
    </source>
</reference>
<keyword evidence="2" id="KW-0964">Secreted</keyword>
<evidence type="ECO:0000256" key="1">
    <source>
        <dbReference type="ARBA" id="ARBA00004613"/>
    </source>
</evidence>
<feature type="domain" description="Haemolysin-type calcium binding-related" evidence="5">
    <location>
        <begin position="127"/>
        <end position="156"/>
    </location>
</feature>
<dbReference type="InterPro" id="IPR050557">
    <property type="entry name" value="RTX_toxin/Mannuronan_C5-epim"/>
</dbReference>
<dbReference type="Gene3D" id="2.150.10.10">
    <property type="entry name" value="Serralysin-like metalloprotease, C-terminal"/>
    <property type="match status" value="2"/>
</dbReference>
<dbReference type="RefSeq" id="WP_208600991.1">
    <property type="nucleotide sequence ID" value="NZ_FOFP01000035.1"/>
</dbReference>
<comment type="subcellular location">
    <subcellularLocation>
        <location evidence="1">Secreted</location>
    </subcellularLocation>
</comment>
<dbReference type="Pfam" id="PF06594">
    <property type="entry name" value="HCBP_related"/>
    <property type="match status" value="1"/>
</dbReference>
<name>A0ABY1BRQ7_9PSED</name>
<evidence type="ECO:0000259" key="5">
    <source>
        <dbReference type="Pfam" id="PF06594"/>
    </source>
</evidence>
<sequence>DQLSGGDGDDLLDGGSGNDLLNGGSGNDQLSGGDGDDLLDGGSGNDLLYGGAGNDTLRGNVGNDTLHGNAGNDYLIGGAGSDTYVFAAGDGQDVINNLSNTPDTDTDVLSLEGIVRENLWLSRNGDNLVIDVTGSEDSITIQDWYANSAQQLDVIQAGGSSLYANQVDSLVNAMAAFGAPAGGELNLTQTQRDQLNVVIAANWQ</sequence>
<feature type="non-terminal residue" evidence="6">
    <location>
        <position position="1"/>
    </location>
</feature>
<evidence type="ECO:0000256" key="2">
    <source>
        <dbReference type="ARBA" id="ARBA00022525"/>
    </source>
</evidence>
<proteinExistence type="predicted"/>
<protein>
    <submittedName>
        <fullName evidence="6">Hemolysin-type calcium-binding repeat-containing protein</fullName>
    </submittedName>
</protein>
<dbReference type="InterPro" id="IPR001343">
    <property type="entry name" value="Hemolysn_Ca-bd"/>
</dbReference>
<accession>A0ABY1BRQ7</accession>
<keyword evidence="7" id="KW-1185">Reference proteome</keyword>
<dbReference type="InterPro" id="IPR010566">
    <property type="entry name" value="Haemolys_ca-bd"/>
</dbReference>
<feature type="region of interest" description="Disordered" evidence="4">
    <location>
        <begin position="1"/>
        <end position="38"/>
    </location>
</feature>
<gene>
    <name evidence="6" type="ORF">SAMN05216600_1357</name>
</gene>
<organism evidence="6 7">
    <name type="scientific">Pseudomonas cuatrocienegasensis</name>
    <dbReference type="NCBI Taxonomy" id="543360"/>
    <lineage>
        <taxon>Bacteria</taxon>
        <taxon>Pseudomonadati</taxon>
        <taxon>Pseudomonadota</taxon>
        <taxon>Gammaproteobacteria</taxon>
        <taxon>Pseudomonadales</taxon>
        <taxon>Pseudomonadaceae</taxon>
        <taxon>Pseudomonas</taxon>
    </lineage>
</organism>
<dbReference type="Proteomes" id="UP000198512">
    <property type="component" value="Unassembled WGS sequence"/>
</dbReference>
<dbReference type="EMBL" id="FOFP01000035">
    <property type="protein sequence ID" value="SER47462.1"/>
    <property type="molecule type" value="Genomic_DNA"/>
</dbReference>